<keyword evidence="9" id="KW-1185">Reference proteome</keyword>
<evidence type="ECO:0000256" key="5">
    <source>
        <dbReference type="PROSITE-ProRule" id="PRU10141"/>
    </source>
</evidence>
<dbReference type="GO" id="GO:0004674">
    <property type="term" value="F:protein serine/threonine kinase activity"/>
    <property type="evidence" value="ECO:0007669"/>
    <property type="project" value="UniProtKB-KW"/>
</dbReference>
<evidence type="ECO:0000259" key="7">
    <source>
        <dbReference type="PROSITE" id="PS51755"/>
    </source>
</evidence>
<dbReference type="Gene3D" id="1.10.510.10">
    <property type="entry name" value="Transferase(Phosphotransferase) domain 1"/>
    <property type="match status" value="1"/>
</dbReference>
<dbReference type="PROSITE" id="PS00107">
    <property type="entry name" value="PROTEIN_KINASE_ATP"/>
    <property type="match status" value="1"/>
</dbReference>
<evidence type="ECO:0000259" key="6">
    <source>
        <dbReference type="PROSITE" id="PS50011"/>
    </source>
</evidence>
<dbReference type="InterPro" id="IPR008271">
    <property type="entry name" value="Ser/Thr_kinase_AS"/>
</dbReference>
<dbReference type="PROSITE" id="PS51755">
    <property type="entry name" value="OMPR_PHOB"/>
    <property type="match status" value="1"/>
</dbReference>
<sequence length="976" mass="106746">MATAAPPDPARIARWRFGNCVLDALSLTLTVDGTPVEIEPKPLSLLLFLLRHPAEVLTKDELQAEVWPGRVLSDSVLTKTMAVLRQALGTQGPGMIKTVHGLGYRLDAAVTVETLIDEAPATPTLAPGYSPPLRPHWQLVRPLGHGGFGEAWLARHQKTGDERVFKFAVDADGLGGLKREITLYRVMTHVHGDHPGLIQILDWNLEQLPFFIEADHVAGGSLLDWSRSMGGLELIDPAIKIDLAIQIADTLAAAHLAGVLHKDLKPANILVDNRDPARLQIKLGDFGSGRIIEADAARQLNITRLGFTQTVADNSNSGTPLYLAPELLAGQQPTVQSDIYALGVIIYQLQVSDFQRPLAPGWELEITDPVLADDIAASAALRTENRLSSAADLARRLRTLDARRRQRAEQQQQTQREQQRREAERRWQLRRKWLTALTIVLTLGLGASLWFATQARYAAKRADEQARQAAATSKFLTDILDSNNVATLGDRAPGSLTAREIAELMLTRADAEFADQPKVLLDIVDRGYLLHYSWAEYAKAMALLERMVRLNEQIYGATSAEHVRALIDLARMRLVYREFEHGGSYDTATPLKRAAELIDQMGARGSALESQWLRVSGRDALPPIGRADRSLDAFTRATELDRKIETPTVIARWNRFNLCVALATTDQLDEARRCHSDNIAQERQRPGQSFGGDSGEMRNDVMIGVSLQQRAVVEYRSGDADAAEASATEAEAVLRAIDGGESPYYIDAVLIRANTRAARGDIAAALQLIDQASQRLRVLKQRRPDARPEMLRLTRARLMLAQGDAAGAEAILVTLRNTHVLGQPPLPLTDGDFALSHGVALERLGRLQAAEQAYDEAVAAFAALGHPEAESALEARVQRAEFQLRHGADAQAAIDDLRDVVAIASRQAAKPVLARAQLDLAEHASVAGAHTVALQLIEQAQKTLDLSRSLGSAALKSELSQRRLAIIDAAAATTTR</sequence>
<dbReference type="SUPFAM" id="SSF48452">
    <property type="entry name" value="TPR-like"/>
    <property type="match status" value="2"/>
</dbReference>
<evidence type="ECO:0000256" key="3">
    <source>
        <dbReference type="ARBA" id="ARBA00023125"/>
    </source>
</evidence>
<dbReference type="GO" id="GO:0006355">
    <property type="term" value="P:regulation of DNA-templated transcription"/>
    <property type="evidence" value="ECO:0007669"/>
    <property type="project" value="InterPro"/>
</dbReference>
<dbReference type="GO" id="GO:0005737">
    <property type="term" value="C:cytoplasm"/>
    <property type="evidence" value="ECO:0007669"/>
    <property type="project" value="TreeGrafter"/>
</dbReference>
<dbReference type="GO" id="GO:0000160">
    <property type="term" value="P:phosphorelay signal transduction system"/>
    <property type="evidence" value="ECO:0007669"/>
    <property type="project" value="InterPro"/>
</dbReference>
<proteinExistence type="predicted"/>
<feature type="binding site" evidence="5">
    <location>
        <position position="166"/>
    </location>
    <ligand>
        <name>ATP</name>
        <dbReference type="ChEBI" id="CHEBI:30616"/>
    </ligand>
</feature>
<name>A0A1M5KN81_9GAMM</name>
<dbReference type="CDD" id="cd14014">
    <property type="entry name" value="STKc_PknB_like"/>
    <property type="match status" value="1"/>
</dbReference>
<evidence type="ECO:0000256" key="4">
    <source>
        <dbReference type="PROSITE-ProRule" id="PRU01091"/>
    </source>
</evidence>
<accession>A0A1M5KN81</accession>
<dbReference type="EMBL" id="FQWZ01000001">
    <property type="protein sequence ID" value="SHG53959.1"/>
    <property type="molecule type" value="Genomic_DNA"/>
</dbReference>
<protein>
    <submittedName>
        <fullName evidence="8">Serine/threonine protein kinase</fullName>
    </submittedName>
</protein>
<feature type="DNA-binding region" description="OmpR/PhoB-type" evidence="4">
    <location>
        <begin position="12"/>
        <end position="108"/>
    </location>
</feature>
<dbReference type="PROSITE" id="PS00108">
    <property type="entry name" value="PROTEIN_KINASE_ST"/>
    <property type="match status" value="1"/>
</dbReference>
<evidence type="ECO:0000313" key="8">
    <source>
        <dbReference type="EMBL" id="SHG53959.1"/>
    </source>
</evidence>
<dbReference type="AlphaFoldDB" id="A0A1M5KN81"/>
<dbReference type="InterPro" id="IPR011009">
    <property type="entry name" value="Kinase-like_dom_sf"/>
</dbReference>
<dbReference type="InterPro" id="IPR017441">
    <property type="entry name" value="Protein_kinase_ATP_BS"/>
</dbReference>
<dbReference type="SMART" id="SM00220">
    <property type="entry name" value="S_TKc"/>
    <property type="match status" value="1"/>
</dbReference>
<dbReference type="InterPro" id="IPR045269">
    <property type="entry name" value="Atg1-like"/>
</dbReference>
<dbReference type="Pfam" id="PF00069">
    <property type="entry name" value="Pkinase"/>
    <property type="match status" value="1"/>
</dbReference>
<dbReference type="GO" id="GO:0005524">
    <property type="term" value="F:ATP binding"/>
    <property type="evidence" value="ECO:0007669"/>
    <property type="project" value="UniProtKB-UniRule"/>
</dbReference>
<keyword evidence="1 5" id="KW-0547">Nucleotide-binding</keyword>
<dbReference type="CDD" id="cd00383">
    <property type="entry name" value="trans_reg_C"/>
    <property type="match status" value="1"/>
</dbReference>
<dbReference type="GO" id="GO:0003677">
    <property type="term" value="F:DNA binding"/>
    <property type="evidence" value="ECO:0007669"/>
    <property type="project" value="UniProtKB-UniRule"/>
</dbReference>
<dbReference type="InterPro" id="IPR000719">
    <property type="entry name" value="Prot_kinase_dom"/>
</dbReference>
<evidence type="ECO:0000256" key="1">
    <source>
        <dbReference type="ARBA" id="ARBA00022741"/>
    </source>
</evidence>
<keyword evidence="2 5" id="KW-0067">ATP-binding</keyword>
<dbReference type="SUPFAM" id="SSF56112">
    <property type="entry name" value="Protein kinase-like (PK-like)"/>
    <property type="match status" value="1"/>
</dbReference>
<dbReference type="InterPro" id="IPR001867">
    <property type="entry name" value="OmpR/PhoB-type_DNA-bd"/>
</dbReference>
<keyword evidence="8" id="KW-0418">Kinase</keyword>
<dbReference type="RefSeq" id="WP_072893813.1">
    <property type="nucleotide sequence ID" value="NZ_FQWZ01000001.1"/>
</dbReference>
<dbReference type="Gene3D" id="1.10.10.10">
    <property type="entry name" value="Winged helix-like DNA-binding domain superfamily/Winged helix DNA-binding domain"/>
    <property type="match status" value="1"/>
</dbReference>
<evidence type="ECO:0000256" key="2">
    <source>
        <dbReference type="ARBA" id="ARBA00022840"/>
    </source>
</evidence>
<keyword evidence="8" id="KW-0723">Serine/threonine-protein kinase</keyword>
<feature type="domain" description="Protein kinase" evidence="6">
    <location>
        <begin position="137"/>
        <end position="434"/>
    </location>
</feature>
<dbReference type="Gene3D" id="1.25.40.10">
    <property type="entry name" value="Tetratricopeptide repeat domain"/>
    <property type="match status" value="1"/>
</dbReference>
<dbReference type="InterPro" id="IPR036388">
    <property type="entry name" value="WH-like_DNA-bd_sf"/>
</dbReference>
<dbReference type="Pfam" id="PF00486">
    <property type="entry name" value="Trans_reg_C"/>
    <property type="match status" value="1"/>
</dbReference>
<reference evidence="8 9" key="1">
    <citation type="submission" date="2016-11" db="EMBL/GenBank/DDBJ databases">
        <authorList>
            <person name="Jaros S."/>
            <person name="Januszkiewicz K."/>
            <person name="Wedrychowicz H."/>
        </authorList>
    </citation>
    <scope>NUCLEOTIDE SEQUENCE [LARGE SCALE GENOMIC DNA]</scope>
    <source>
        <strain evidence="8 9">CGMCC 1.7049</strain>
    </source>
</reference>
<feature type="domain" description="OmpR/PhoB-type" evidence="7">
    <location>
        <begin position="12"/>
        <end position="108"/>
    </location>
</feature>
<dbReference type="PANTHER" id="PTHR24348">
    <property type="entry name" value="SERINE/THREONINE-PROTEIN KINASE UNC-51-RELATED"/>
    <property type="match status" value="1"/>
</dbReference>
<keyword evidence="3 4" id="KW-0238">DNA-binding</keyword>
<dbReference type="PROSITE" id="PS50011">
    <property type="entry name" value="PROTEIN_KINASE_DOM"/>
    <property type="match status" value="1"/>
</dbReference>
<dbReference type="SMART" id="SM00862">
    <property type="entry name" value="Trans_reg_C"/>
    <property type="match status" value="1"/>
</dbReference>
<keyword evidence="8" id="KW-0808">Transferase</keyword>
<dbReference type="Proteomes" id="UP000199758">
    <property type="component" value="Unassembled WGS sequence"/>
</dbReference>
<dbReference type="SUPFAM" id="SSF46894">
    <property type="entry name" value="C-terminal effector domain of the bipartite response regulators"/>
    <property type="match status" value="1"/>
</dbReference>
<evidence type="ECO:0000313" key="9">
    <source>
        <dbReference type="Proteomes" id="UP000199758"/>
    </source>
</evidence>
<dbReference type="InterPro" id="IPR016032">
    <property type="entry name" value="Sig_transdc_resp-reg_C-effctor"/>
</dbReference>
<organism evidence="8 9">
    <name type="scientific">Hydrocarboniphaga daqingensis</name>
    <dbReference type="NCBI Taxonomy" id="490188"/>
    <lineage>
        <taxon>Bacteria</taxon>
        <taxon>Pseudomonadati</taxon>
        <taxon>Pseudomonadota</taxon>
        <taxon>Gammaproteobacteria</taxon>
        <taxon>Nevskiales</taxon>
        <taxon>Nevskiaceae</taxon>
        <taxon>Hydrocarboniphaga</taxon>
    </lineage>
</organism>
<dbReference type="STRING" id="490188.SAMN04488068_0652"/>
<gene>
    <name evidence="8" type="ORF">SAMN04488068_0652</name>
</gene>
<dbReference type="PANTHER" id="PTHR24348:SF68">
    <property type="entry name" value="SERINE_THREONINE-PROTEIN KINASE ATG1C"/>
    <property type="match status" value="1"/>
</dbReference>
<dbReference type="InterPro" id="IPR011990">
    <property type="entry name" value="TPR-like_helical_dom_sf"/>
</dbReference>